<evidence type="ECO:0000313" key="1">
    <source>
        <dbReference type="EMBL" id="PZQ43549.1"/>
    </source>
</evidence>
<dbReference type="Proteomes" id="UP000249417">
    <property type="component" value="Unassembled WGS sequence"/>
</dbReference>
<proteinExistence type="predicted"/>
<reference evidence="1 2" key="1">
    <citation type="submission" date="2017-08" db="EMBL/GenBank/DDBJ databases">
        <title>Infants hospitalized years apart are colonized by the same room-sourced microbial strains.</title>
        <authorList>
            <person name="Brooks B."/>
            <person name="Olm M.R."/>
            <person name="Firek B.A."/>
            <person name="Baker R."/>
            <person name="Thomas B.C."/>
            <person name="Morowitz M.J."/>
            <person name="Banfield J.F."/>
        </authorList>
    </citation>
    <scope>NUCLEOTIDE SEQUENCE [LARGE SCALE GENOMIC DNA]</scope>
    <source>
        <strain evidence="1">S2_005_002_R2_29</strain>
    </source>
</reference>
<keyword evidence="1" id="KW-0413">Isomerase</keyword>
<dbReference type="GO" id="GO:0016853">
    <property type="term" value="F:isomerase activity"/>
    <property type="evidence" value="ECO:0007669"/>
    <property type="project" value="UniProtKB-KW"/>
</dbReference>
<sequence>MTAQQKYDFAAFKQSVNLSQYAAGHGYELDRKKSTRSSLVMRQASTGDKIIVSKKGTNWVYFSVSNDADNGTIVDFIAN</sequence>
<organism evidence="1 2">
    <name type="scientific">Micavibrio aeruginosavorus</name>
    <dbReference type="NCBI Taxonomy" id="349221"/>
    <lineage>
        <taxon>Bacteria</taxon>
        <taxon>Pseudomonadati</taxon>
        <taxon>Bdellovibrionota</taxon>
        <taxon>Bdellovibrionia</taxon>
        <taxon>Bdellovibrionales</taxon>
        <taxon>Pseudobdellovibrionaceae</taxon>
        <taxon>Micavibrio</taxon>
    </lineage>
</organism>
<gene>
    <name evidence="1" type="ORF">DI551_11960</name>
</gene>
<evidence type="ECO:0000313" key="2">
    <source>
        <dbReference type="Proteomes" id="UP000249417"/>
    </source>
</evidence>
<name>A0A2W5MTM5_9BACT</name>
<dbReference type="AlphaFoldDB" id="A0A2W5MTM5"/>
<accession>A0A2W5MTM5</accession>
<comment type="caution">
    <text evidence="1">The sequence shown here is derived from an EMBL/GenBank/DDBJ whole genome shotgun (WGS) entry which is preliminary data.</text>
</comment>
<feature type="non-terminal residue" evidence="1">
    <location>
        <position position="79"/>
    </location>
</feature>
<protein>
    <submittedName>
        <fullName evidence="1">Topoisomerase</fullName>
    </submittedName>
</protein>
<dbReference type="EMBL" id="QFQB01000147">
    <property type="protein sequence ID" value="PZQ43549.1"/>
    <property type="molecule type" value="Genomic_DNA"/>
</dbReference>